<comment type="cofactor">
    <cofactor evidence="9">
        <name>heme b</name>
        <dbReference type="ChEBI" id="CHEBI:60344"/>
    </cofactor>
    <text evidence="9">Binds 1 heme b (iron(II)-protoporphyrin IX) group per subunit.</text>
</comment>
<dbReference type="PRINTS" id="PR00458">
    <property type="entry name" value="PEROXIDASE"/>
</dbReference>
<proteinExistence type="inferred from homology"/>
<dbReference type="Gene3D" id="1.10.520.10">
    <property type="match status" value="1"/>
</dbReference>
<evidence type="ECO:0000256" key="11">
    <source>
        <dbReference type="PIRSR" id="PIRSR601621-4"/>
    </source>
</evidence>
<evidence type="ECO:0000256" key="9">
    <source>
        <dbReference type="PIRSR" id="PIRSR601621-2"/>
    </source>
</evidence>
<evidence type="ECO:0000256" key="3">
    <source>
        <dbReference type="ARBA" id="ARBA00022617"/>
    </source>
</evidence>
<dbReference type="EMBL" id="KV745511">
    <property type="protein sequence ID" value="OCK74296.1"/>
    <property type="molecule type" value="Genomic_DNA"/>
</dbReference>
<dbReference type="GO" id="GO:0020037">
    <property type="term" value="F:heme binding"/>
    <property type="evidence" value="ECO:0007669"/>
    <property type="project" value="UniProtKB-UniRule"/>
</dbReference>
<feature type="disulfide bond" evidence="11">
    <location>
        <begin position="163"/>
        <end position="247"/>
    </location>
</feature>
<feature type="binding site" evidence="9">
    <location>
        <position position="196"/>
    </location>
    <ligand>
        <name>Ca(2+)</name>
        <dbReference type="ChEBI" id="CHEBI:29108"/>
        <label>1</label>
    </ligand>
</feature>
<feature type="binding site" evidence="9">
    <location>
        <position position="177"/>
    </location>
    <ligand>
        <name>Ca(2+)</name>
        <dbReference type="ChEBI" id="CHEBI:29108"/>
        <label>1</label>
    </ligand>
</feature>
<dbReference type="Pfam" id="PF00141">
    <property type="entry name" value="peroxidase"/>
    <property type="match status" value="1"/>
</dbReference>
<dbReference type="AlphaFoldDB" id="A0A8E2DYV4"/>
<comment type="cofactor">
    <cofactor evidence="9 12">
        <name>Ca(2+)</name>
        <dbReference type="ChEBI" id="CHEBI:29108"/>
    </cofactor>
    <text evidence="9 12">Binds 2 calcium ions per subunit.</text>
</comment>
<evidence type="ECO:0000313" key="14">
    <source>
        <dbReference type="EMBL" id="OCK74296.1"/>
    </source>
</evidence>
<dbReference type="Gene3D" id="1.10.420.10">
    <property type="entry name" value="Peroxidase, domain 2"/>
    <property type="match status" value="1"/>
</dbReference>
<dbReference type="PANTHER" id="PTHR31356:SF66">
    <property type="entry name" value="CATALASE-PEROXIDASE"/>
    <property type="match status" value="1"/>
</dbReference>
<evidence type="ECO:0000256" key="10">
    <source>
        <dbReference type="PIRSR" id="PIRSR601621-3"/>
    </source>
</evidence>
<dbReference type="GO" id="GO:0042744">
    <property type="term" value="P:hydrogen peroxide catabolic process"/>
    <property type="evidence" value="ECO:0007669"/>
    <property type="project" value="TreeGrafter"/>
</dbReference>
<feature type="binding site" description="axial binding residue" evidence="9">
    <location>
        <position position="302"/>
    </location>
    <ligand>
        <name>heme b</name>
        <dbReference type="ChEBI" id="CHEBI:60344"/>
    </ligand>
    <ligandPart>
        <name>Fe</name>
        <dbReference type="ChEBI" id="CHEBI:18248"/>
    </ligandPart>
</feature>
<feature type="binding site" evidence="9">
    <location>
        <position position="322"/>
    </location>
    <ligand>
        <name>Ca(2+)</name>
        <dbReference type="ChEBI" id="CHEBI:29108"/>
        <label>2</label>
    </ligand>
</feature>
<evidence type="ECO:0000256" key="12">
    <source>
        <dbReference type="RuleBase" id="RU363051"/>
    </source>
</evidence>
<dbReference type="InterPro" id="IPR019794">
    <property type="entry name" value="Peroxidases_AS"/>
</dbReference>
<evidence type="ECO:0000259" key="13">
    <source>
        <dbReference type="PROSITE" id="PS50873"/>
    </source>
</evidence>
<dbReference type="SUPFAM" id="SSF48113">
    <property type="entry name" value="Heme-dependent peroxidases"/>
    <property type="match status" value="1"/>
</dbReference>
<keyword evidence="2 12" id="KW-0575">Peroxidase</keyword>
<gene>
    <name evidence="14" type="ORF">K432DRAFT_310998</name>
</gene>
<evidence type="ECO:0000256" key="5">
    <source>
        <dbReference type="ARBA" id="ARBA00023002"/>
    </source>
</evidence>
<dbReference type="PROSITE" id="PS00436">
    <property type="entry name" value="PEROXIDASE_2"/>
    <property type="match status" value="1"/>
</dbReference>
<feature type="site" description="Transition state stabilizer" evidence="10">
    <location>
        <position position="172"/>
    </location>
</feature>
<dbReference type="InterPro" id="IPR001621">
    <property type="entry name" value="Ligninase"/>
</dbReference>
<keyword evidence="4 9" id="KW-0479">Metal-binding</keyword>
<evidence type="ECO:0000256" key="2">
    <source>
        <dbReference type="ARBA" id="ARBA00022559"/>
    </source>
</evidence>
<organism evidence="14 15">
    <name type="scientific">Lepidopterella palustris CBS 459.81</name>
    <dbReference type="NCBI Taxonomy" id="1314670"/>
    <lineage>
        <taxon>Eukaryota</taxon>
        <taxon>Fungi</taxon>
        <taxon>Dikarya</taxon>
        <taxon>Ascomycota</taxon>
        <taxon>Pezizomycotina</taxon>
        <taxon>Dothideomycetes</taxon>
        <taxon>Pleosporomycetidae</taxon>
        <taxon>Mytilinidiales</taxon>
        <taxon>Argynnaceae</taxon>
        <taxon>Lepidopterella</taxon>
    </lineage>
</organism>
<dbReference type="GO" id="GO:0004601">
    <property type="term" value="F:peroxidase activity"/>
    <property type="evidence" value="ECO:0007669"/>
    <property type="project" value="UniProtKB-KW"/>
</dbReference>
<feature type="binding site" evidence="9">
    <location>
        <position position="327"/>
    </location>
    <ligand>
        <name>Ca(2+)</name>
        <dbReference type="ChEBI" id="CHEBI:29108"/>
        <label>2</label>
    </ligand>
</feature>
<feature type="disulfide bond" evidence="11">
    <location>
        <begin position="142"/>
        <end position="400"/>
    </location>
</feature>
<evidence type="ECO:0000256" key="7">
    <source>
        <dbReference type="ARBA" id="ARBA00023180"/>
    </source>
</evidence>
<protein>
    <recommendedName>
        <fullName evidence="12">Peroxidase</fullName>
        <ecNumber evidence="12">1.11.1.-</ecNumber>
    </recommendedName>
</protein>
<evidence type="ECO:0000256" key="8">
    <source>
        <dbReference type="PIRSR" id="PIRSR601621-1"/>
    </source>
</evidence>
<dbReference type="PRINTS" id="PR00462">
    <property type="entry name" value="LIGNINASE"/>
</dbReference>
<name>A0A8E2DYV4_9PEZI</name>
<dbReference type="PANTHER" id="PTHR31356">
    <property type="entry name" value="THYLAKOID LUMENAL 29 KDA PROTEIN, CHLOROPLASTIC-RELATED"/>
    <property type="match status" value="1"/>
</dbReference>
<feature type="active site" description="Proton acceptor" evidence="8">
    <location>
        <position position="176"/>
    </location>
</feature>
<keyword evidence="11" id="KW-1015">Disulfide bond</keyword>
<keyword evidence="7" id="KW-0325">Glycoprotein</keyword>
<dbReference type="GO" id="GO:0000302">
    <property type="term" value="P:response to reactive oxygen species"/>
    <property type="evidence" value="ECO:0007669"/>
    <property type="project" value="TreeGrafter"/>
</dbReference>
<keyword evidence="9 12" id="KW-0106">Calcium</keyword>
<keyword evidence="6 9" id="KW-0408">Iron</keyword>
<feature type="binding site" evidence="9">
    <location>
        <position position="198"/>
    </location>
    <ligand>
        <name>Ca(2+)</name>
        <dbReference type="ChEBI" id="CHEBI:29108"/>
        <label>1</label>
    </ligand>
</feature>
<sequence>MSECLELCSVTAGCILVSWIGPQRGPCYLKNAAYQDRPNAQVTGGKLIGTPSSTASITSSASLSTTASRSISSSSSSTSSAFVCTSSVSGWELIGDLKGGVTSPVGANISQLLKGYLDAQARDGGYTAPGPLNSTACQSDTCCIWSYIAADLYPFFQETDGQCNQWARRAIRLGFHDAAGWSKPNAAAGKDYGGADGSIALSAEEAGRPEHLGLAEIIAKVQEWQQKYGVGMADLIQFASNVAAVTCPLGPRVRSFVGRIDSSTPAPTGLIPSVFDSTDKIICLFGDKTLSATQLTALMGAHSTSQQFFVDTTQAGLPQDTTPGIWDTQYYAQHRPGAAKPSGVFQFPSDLALANDTRTKSQWTSFALFGSQPLWAGGYATAYVRLSLLGVNNLNNLTECSHVLPQARTTFP</sequence>
<evidence type="ECO:0000256" key="1">
    <source>
        <dbReference type="ARBA" id="ARBA00006089"/>
    </source>
</evidence>
<accession>A0A8E2DYV4</accession>
<evidence type="ECO:0000313" key="15">
    <source>
        <dbReference type="Proteomes" id="UP000250266"/>
    </source>
</evidence>
<dbReference type="GO" id="GO:0046872">
    <property type="term" value="F:metal ion binding"/>
    <property type="evidence" value="ECO:0007669"/>
    <property type="project" value="UniProtKB-UniRule"/>
</dbReference>
<dbReference type="Proteomes" id="UP000250266">
    <property type="component" value="Unassembled WGS sequence"/>
</dbReference>
<dbReference type="InterPro" id="IPR044831">
    <property type="entry name" value="Ccp1-like"/>
</dbReference>
<feature type="domain" description="Plant heme peroxidase family profile" evidence="13">
    <location>
        <begin position="230"/>
        <end position="303"/>
    </location>
</feature>
<dbReference type="OrthoDB" id="2113341at2759"/>
<comment type="similarity">
    <text evidence="1 12">Belongs to the peroxidase family. Ligninase subfamily.</text>
</comment>
<keyword evidence="3 9" id="KW-0349">Heme</keyword>
<dbReference type="InterPro" id="IPR002016">
    <property type="entry name" value="Haem_peroxidase"/>
</dbReference>
<dbReference type="InterPro" id="IPR010255">
    <property type="entry name" value="Haem_peroxidase_sf"/>
</dbReference>
<keyword evidence="5 12" id="KW-0560">Oxidoreductase</keyword>
<feature type="binding site" evidence="9">
    <location>
        <position position="320"/>
    </location>
    <ligand>
        <name>Ca(2+)</name>
        <dbReference type="ChEBI" id="CHEBI:29108"/>
        <label>2</label>
    </ligand>
</feature>
<evidence type="ECO:0000256" key="6">
    <source>
        <dbReference type="ARBA" id="ARBA00023004"/>
    </source>
</evidence>
<dbReference type="EC" id="1.11.1.-" evidence="12"/>
<reference evidence="14 15" key="1">
    <citation type="journal article" date="2016" name="Nat. Commun.">
        <title>Ectomycorrhizal ecology is imprinted in the genome of the dominant symbiotic fungus Cenococcum geophilum.</title>
        <authorList>
            <consortium name="DOE Joint Genome Institute"/>
            <person name="Peter M."/>
            <person name="Kohler A."/>
            <person name="Ohm R.A."/>
            <person name="Kuo A."/>
            <person name="Krutzmann J."/>
            <person name="Morin E."/>
            <person name="Arend M."/>
            <person name="Barry K.W."/>
            <person name="Binder M."/>
            <person name="Choi C."/>
            <person name="Clum A."/>
            <person name="Copeland A."/>
            <person name="Grisel N."/>
            <person name="Haridas S."/>
            <person name="Kipfer T."/>
            <person name="LaButti K."/>
            <person name="Lindquist E."/>
            <person name="Lipzen A."/>
            <person name="Maire R."/>
            <person name="Meier B."/>
            <person name="Mihaltcheva S."/>
            <person name="Molinier V."/>
            <person name="Murat C."/>
            <person name="Poggeler S."/>
            <person name="Quandt C.A."/>
            <person name="Sperisen C."/>
            <person name="Tritt A."/>
            <person name="Tisserant E."/>
            <person name="Crous P.W."/>
            <person name="Henrissat B."/>
            <person name="Nehls U."/>
            <person name="Egli S."/>
            <person name="Spatafora J.W."/>
            <person name="Grigoriev I.V."/>
            <person name="Martin F.M."/>
        </authorList>
    </citation>
    <scope>NUCLEOTIDE SEQUENCE [LARGE SCALE GENOMIC DNA]</scope>
    <source>
        <strain evidence="14 15">CBS 459.81</strain>
    </source>
</reference>
<evidence type="ECO:0000256" key="4">
    <source>
        <dbReference type="ARBA" id="ARBA00022723"/>
    </source>
</evidence>
<dbReference type="GO" id="GO:0034599">
    <property type="term" value="P:cellular response to oxidative stress"/>
    <property type="evidence" value="ECO:0007669"/>
    <property type="project" value="InterPro"/>
</dbReference>
<dbReference type="PROSITE" id="PS50873">
    <property type="entry name" value="PEROXIDASE_4"/>
    <property type="match status" value="1"/>
</dbReference>
<feature type="binding site" evidence="9">
    <location>
        <position position="303"/>
    </location>
    <ligand>
        <name>Ca(2+)</name>
        <dbReference type="ChEBI" id="CHEBI:29108"/>
        <label>2</label>
    </ligand>
</feature>
<keyword evidence="15" id="KW-1185">Reference proteome</keyword>